<reference evidence="3" key="1">
    <citation type="submission" date="2016-10" db="EMBL/GenBank/DDBJ databases">
        <authorList>
            <person name="Varghese N."/>
            <person name="Submissions S."/>
        </authorList>
    </citation>
    <scope>NUCLEOTIDE SEQUENCE [LARGE SCALE GENOMIC DNA]</scope>
    <source>
        <strain evidence="3">CGMCC 1.10121</strain>
    </source>
</reference>
<dbReference type="PANTHER" id="PTHR33608">
    <property type="entry name" value="BLL2464 PROTEIN"/>
    <property type="match status" value="1"/>
</dbReference>
<dbReference type="OrthoDB" id="31512at2157"/>
<organism evidence="2 3">
    <name type="scientific">Halogranum amylolyticum</name>
    <dbReference type="NCBI Taxonomy" id="660520"/>
    <lineage>
        <taxon>Archaea</taxon>
        <taxon>Methanobacteriati</taxon>
        <taxon>Methanobacteriota</taxon>
        <taxon>Stenosarchaea group</taxon>
        <taxon>Halobacteria</taxon>
        <taxon>Halobacteriales</taxon>
        <taxon>Haloferacaceae</taxon>
    </lineage>
</organism>
<gene>
    <name evidence="2" type="ORF">SAMN04487948_12340</name>
</gene>
<dbReference type="Proteomes" id="UP000199126">
    <property type="component" value="Unassembled WGS sequence"/>
</dbReference>
<dbReference type="SUPFAM" id="SSF53300">
    <property type="entry name" value="vWA-like"/>
    <property type="match status" value="1"/>
</dbReference>
<feature type="domain" description="DUF58" evidence="1">
    <location>
        <begin position="42"/>
        <end position="251"/>
    </location>
</feature>
<sequence>MITPEFLDEIEAFATARKRRISSIFQGEQVAQTVGEGLTFKDYRPYAPGDDTRLIDWKVYARTDDLFIKQYEAERNLTVHVLLDESASMAFGEGETNKYEYGAKLGLGFAYLTAAEGNDFRFAAFGETAERLDSGRSNRGTVLELIELLNERTPTSSTDFVRSFEEYAATIHTKSLVLVASDCLTDPATFGEALDALADHHLVVAGVLTPDEWDPPAAGDTRFEDVESPQQLRTYFGSRLRERYRERLTDHVTAVADECQDRGAAYVPVDTGDGFFESFTRVWTE</sequence>
<dbReference type="AlphaFoldDB" id="A0A1H8W4Y1"/>
<evidence type="ECO:0000259" key="1">
    <source>
        <dbReference type="Pfam" id="PF01882"/>
    </source>
</evidence>
<dbReference type="InterPro" id="IPR002881">
    <property type="entry name" value="DUF58"/>
</dbReference>
<dbReference type="InterPro" id="IPR036465">
    <property type="entry name" value="vWFA_dom_sf"/>
</dbReference>
<dbReference type="RefSeq" id="WP_089827578.1">
    <property type="nucleotide sequence ID" value="NZ_FODV01000023.1"/>
</dbReference>
<dbReference type="Pfam" id="PF01882">
    <property type="entry name" value="DUF58"/>
    <property type="match status" value="1"/>
</dbReference>
<evidence type="ECO:0000313" key="2">
    <source>
        <dbReference type="EMBL" id="SEP22694.1"/>
    </source>
</evidence>
<keyword evidence="3" id="KW-1185">Reference proteome</keyword>
<protein>
    <recommendedName>
        <fullName evidence="1">DUF58 domain-containing protein</fullName>
    </recommendedName>
</protein>
<dbReference type="PANTHER" id="PTHR33608:SF6">
    <property type="entry name" value="BLL2464 PROTEIN"/>
    <property type="match status" value="1"/>
</dbReference>
<evidence type="ECO:0000313" key="3">
    <source>
        <dbReference type="Proteomes" id="UP000199126"/>
    </source>
</evidence>
<proteinExistence type="predicted"/>
<accession>A0A1H8W4Y1</accession>
<dbReference type="EMBL" id="FODV01000023">
    <property type="protein sequence ID" value="SEP22694.1"/>
    <property type="molecule type" value="Genomic_DNA"/>
</dbReference>
<name>A0A1H8W4Y1_9EURY</name>